<dbReference type="InParanoid" id="A0A024GDR9"/>
<organism evidence="1 2">
    <name type="scientific">Albugo candida</name>
    <dbReference type="NCBI Taxonomy" id="65357"/>
    <lineage>
        <taxon>Eukaryota</taxon>
        <taxon>Sar</taxon>
        <taxon>Stramenopiles</taxon>
        <taxon>Oomycota</taxon>
        <taxon>Peronosporomycetes</taxon>
        <taxon>Albuginales</taxon>
        <taxon>Albuginaceae</taxon>
        <taxon>Albugo</taxon>
    </lineage>
</organism>
<protein>
    <submittedName>
        <fullName evidence="1">Uncharacterized protein</fullName>
    </submittedName>
</protein>
<evidence type="ECO:0000313" key="2">
    <source>
        <dbReference type="Proteomes" id="UP000053237"/>
    </source>
</evidence>
<proteinExistence type="predicted"/>
<gene>
    <name evidence="1" type="ORF">BN9_055130</name>
</gene>
<dbReference type="Proteomes" id="UP000053237">
    <property type="component" value="Unassembled WGS sequence"/>
</dbReference>
<keyword evidence="2" id="KW-1185">Reference proteome</keyword>
<evidence type="ECO:0000313" key="1">
    <source>
        <dbReference type="EMBL" id="CCI44689.1"/>
    </source>
</evidence>
<name>A0A024GDR9_9STRA</name>
<reference evidence="1 2" key="1">
    <citation type="submission" date="2012-05" db="EMBL/GenBank/DDBJ databases">
        <title>Recombination and specialization in a pathogen metapopulation.</title>
        <authorList>
            <person name="Gardiner A."/>
            <person name="Kemen E."/>
            <person name="Schultz-Larsen T."/>
            <person name="MacLean D."/>
            <person name="Van Oosterhout C."/>
            <person name="Jones J.D.G."/>
        </authorList>
    </citation>
    <scope>NUCLEOTIDE SEQUENCE [LARGE SCALE GENOMIC DNA]</scope>
    <source>
        <strain evidence="1 2">Ac Nc2</strain>
    </source>
</reference>
<dbReference type="AlphaFoldDB" id="A0A024GDR9"/>
<comment type="caution">
    <text evidence="1">The sequence shown here is derived from an EMBL/GenBank/DDBJ whole genome shotgun (WGS) entry which is preliminary data.</text>
</comment>
<accession>A0A024GDR9</accession>
<dbReference type="EMBL" id="CAIX01000077">
    <property type="protein sequence ID" value="CCI44689.1"/>
    <property type="molecule type" value="Genomic_DNA"/>
</dbReference>
<sequence>MSSREKISIANLLRCLLAILRHRPHFENSNGAMYRNKIWQYRSVNCSFLRFTCLFTFAERQGSNLSRHCNIDIVSSLVKISKLIS</sequence>